<dbReference type="Pfam" id="PF01925">
    <property type="entry name" value="TauE"/>
    <property type="match status" value="1"/>
</dbReference>
<dbReference type="RefSeq" id="WP_106058543.1">
    <property type="nucleotide sequence ID" value="NZ_PVXQ01000004.1"/>
</dbReference>
<organism evidence="9 10">
    <name type="scientific">Clostridium vincentii</name>
    <dbReference type="NCBI Taxonomy" id="52704"/>
    <lineage>
        <taxon>Bacteria</taxon>
        <taxon>Bacillati</taxon>
        <taxon>Bacillota</taxon>
        <taxon>Clostridia</taxon>
        <taxon>Eubacteriales</taxon>
        <taxon>Clostridiaceae</taxon>
        <taxon>Clostridium</taxon>
    </lineage>
</organism>
<keyword evidence="4 8" id="KW-1003">Cell membrane</keyword>
<keyword evidence="5 8" id="KW-0812">Transmembrane</keyword>
<feature type="transmembrane region" description="Helical" evidence="8">
    <location>
        <begin position="170"/>
        <end position="192"/>
    </location>
</feature>
<evidence type="ECO:0000313" key="10">
    <source>
        <dbReference type="Proteomes" id="UP000239471"/>
    </source>
</evidence>
<dbReference type="GO" id="GO:0005886">
    <property type="term" value="C:plasma membrane"/>
    <property type="evidence" value="ECO:0007669"/>
    <property type="project" value="UniProtKB-SubCell"/>
</dbReference>
<dbReference type="EMBL" id="PVXQ01000004">
    <property type="protein sequence ID" value="PRR83847.1"/>
    <property type="molecule type" value="Genomic_DNA"/>
</dbReference>
<feature type="transmembrane region" description="Helical" evidence="8">
    <location>
        <begin position="198"/>
        <end position="216"/>
    </location>
</feature>
<dbReference type="InterPro" id="IPR052017">
    <property type="entry name" value="TSUP"/>
</dbReference>
<keyword evidence="3" id="KW-0813">Transport</keyword>
<sequence>MISIIFLCAAGFLAAFVDSIAGGGGLISVPAFLMAGIPPHIALGTNKFSSSTASFTSSLKFAISGKINFNLIKFMAPLTLVGSILGVKTVLLVDQRILYPLVMVLVLFVGVYTFFQKNLGMNNNFTEVTKNTLALGMLLAFTVGFYDGFFGPGAGSFLIFGFIKIFKFDFVNAAGNGKILNFVSNITAFIVFAIEGKIWFFQGIFVAIFMIFGAHFGTKAALTKGAKLIRPIFIIMSFGVLVKLVLTL</sequence>
<evidence type="ECO:0000256" key="1">
    <source>
        <dbReference type="ARBA" id="ARBA00004651"/>
    </source>
</evidence>
<accession>A0A2T0BJ27</accession>
<feature type="transmembrane region" description="Helical" evidence="8">
    <location>
        <begin position="135"/>
        <end position="163"/>
    </location>
</feature>
<evidence type="ECO:0000256" key="4">
    <source>
        <dbReference type="ARBA" id="ARBA00022475"/>
    </source>
</evidence>
<keyword evidence="6 8" id="KW-1133">Transmembrane helix</keyword>
<gene>
    <name evidence="9" type="ORF">CLVI_05010</name>
</gene>
<name>A0A2T0BJ27_9CLOT</name>
<keyword evidence="7 8" id="KW-0472">Membrane</keyword>
<evidence type="ECO:0000256" key="5">
    <source>
        <dbReference type="ARBA" id="ARBA00022692"/>
    </source>
</evidence>
<dbReference type="Proteomes" id="UP000239471">
    <property type="component" value="Unassembled WGS sequence"/>
</dbReference>
<evidence type="ECO:0000256" key="8">
    <source>
        <dbReference type="RuleBase" id="RU363041"/>
    </source>
</evidence>
<reference evidence="9 10" key="1">
    <citation type="submission" date="2018-03" db="EMBL/GenBank/DDBJ databases">
        <title>Genome sequence of Clostridium vincentii DSM 10228.</title>
        <authorList>
            <person name="Poehlein A."/>
            <person name="Daniel R."/>
        </authorList>
    </citation>
    <scope>NUCLEOTIDE SEQUENCE [LARGE SCALE GENOMIC DNA]</scope>
    <source>
        <strain evidence="9 10">DSM 10228</strain>
    </source>
</reference>
<feature type="transmembrane region" description="Helical" evidence="8">
    <location>
        <begin position="67"/>
        <end position="85"/>
    </location>
</feature>
<comment type="caution">
    <text evidence="9">The sequence shown here is derived from an EMBL/GenBank/DDBJ whole genome shotgun (WGS) entry which is preliminary data.</text>
</comment>
<dbReference type="OrthoDB" id="554695at2"/>
<dbReference type="InterPro" id="IPR002781">
    <property type="entry name" value="TM_pro_TauE-like"/>
</dbReference>
<evidence type="ECO:0000256" key="2">
    <source>
        <dbReference type="ARBA" id="ARBA00009142"/>
    </source>
</evidence>
<comment type="subcellular location">
    <subcellularLocation>
        <location evidence="1 8">Cell membrane</location>
        <topology evidence="1 8">Multi-pass membrane protein</topology>
    </subcellularLocation>
</comment>
<evidence type="ECO:0000256" key="7">
    <source>
        <dbReference type="ARBA" id="ARBA00023136"/>
    </source>
</evidence>
<dbReference type="AlphaFoldDB" id="A0A2T0BJ27"/>
<comment type="similarity">
    <text evidence="2 8">Belongs to the 4-toluene sulfonate uptake permease (TSUP) (TC 2.A.102) family.</text>
</comment>
<feature type="transmembrane region" description="Helical" evidence="8">
    <location>
        <begin position="97"/>
        <end position="115"/>
    </location>
</feature>
<proteinExistence type="inferred from homology"/>
<keyword evidence="10" id="KW-1185">Reference proteome</keyword>
<protein>
    <recommendedName>
        <fullName evidence="8">Probable membrane transporter protein</fullName>
    </recommendedName>
</protein>
<evidence type="ECO:0000256" key="3">
    <source>
        <dbReference type="ARBA" id="ARBA00022448"/>
    </source>
</evidence>
<dbReference type="PANTHER" id="PTHR30269">
    <property type="entry name" value="TRANSMEMBRANE PROTEIN YFCA"/>
    <property type="match status" value="1"/>
</dbReference>
<feature type="transmembrane region" description="Helical" evidence="8">
    <location>
        <begin position="228"/>
        <end position="246"/>
    </location>
</feature>
<evidence type="ECO:0000256" key="6">
    <source>
        <dbReference type="ARBA" id="ARBA00022989"/>
    </source>
</evidence>
<dbReference type="PANTHER" id="PTHR30269:SF0">
    <property type="entry name" value="MEMBRANE TRANSPORTER PROTEIN YFCA-RELATED"/>
    <property type="match status" value="1"/>
</dbReference>
<evidence type="ECO:0000313" key="9">
    <source>
        <dbReference type="EMBL" id="PRR83847.1"/>
    </source>
</evidence>